<name>A0A511MYL9_DEIC1</name>
<dbReference type="EMBL" id="BJXB01000003">
    <property type="protein sequence ID" value="GEM45246.1"/>
    <property type="molecule type" value="Genomic_DNA"/>
</dbReference>
<comment type="caution">
    <text evidence="1">The sequence shown here is derived from an EMBL/GenBank/DDBJ whole genome shotgun (WGS) entry which is preliminary data.</text>
</comment>
<dbReference type="AlphaFoldDB" id="A0A511MYL9"/>
<dbReference type="OrthoDB" id="70834at2"/>
<keyword evidence="2" id="KW-1185">Reference proteome</keyword>
<dbReference type="RefSeq" id="WP_146882684.1">
    <property type="nucleotide sequence ID" value="NZ_BJXB01000003.1"/>
</dbReference>
<evidence type="ECO:0000313" key="2">
    <source>
        <dbReference type="Proteomes" id="UP000321306"/>
    </source>
</evidence>
<organism evidence="1 2">
    <name type="scientific">Deinococcus cellulosilyticus (strain DSM 18568 / NBRC 106333 / KACC 11606 / 5516J-15)</name>
    <dbReference type="NCBI Taxonomy" id="1223518"/>
    <lineage>
        <taxon>Bacteria</taxon>
        <taxon>Thermotogati</taxon>
        <taxon>Deinococcota</taxon>
        <taxon>Deinococci</taxon>
        <taxon>Deinococcales</taxon>
        <taxon>Deinococcaceae</taxon>
        <taxon>Deinococcus</taxon>
    </lineage>
</organism>
<protein>
    <submittedName>
        <fullName evidence="1">Uncharacterized protein</fullName>
    </submittedName>
</protein>
<accession>A0A511MYL9</accession>
<proteinExistence type="predicted"/>
<sequence>MLNTSVAPWVVGREPLLEYAIDDHLRELGRATPWLGKIHEEILSRLNADLDAEFGLTPLRIMQQDRVDQWVQEQPEPETAAVIHEFRQYLLDWNWLSE</sequence>
<gene>
    <name evidence="1" type="ORF">DC3_08810</name>
</gene>
<reference evidence="1 2" key="1">
    <citation type="submission" date="2019-07" db="EMBL/GenBank/DDBJ databases">
        <title>Whole genome shotgun sequence of Deinococcus cellulosilyticus NBRC 106333.</title>
        <authorList>
            <person name="Hosoyama A."/>
            <person name="Uohara A."/>
            <person name="Ohji S."/>
            <person name="Ichikawa N."/>
        </authorList>
    </citation>
    <scope>NUCLEOTIDE SEQUENCE [LARGE SCALE GENOMIC DNA]</scope>
    <source>
        <strain evidence="1 2">NBRC 106333</strain>
    </source>
</reference>
<evidence type="ECO:0000313" key="1">
    <source>
        <dbReference type="EMBL" id="GEM45246.1"/>
    </source>
</evidence>
<dbReference type="Proteomes" id="UP000321306">
    <property type="component" value="Unassembled WGS sequence"/>
</dbReference>